<evidence type="ECO:0000256" key="9">
    <source>
        <dbReference type="ARBA" id="ARBA00023136"/>
    </source>
</evidence>
<dbReference type="GO" id="GO:0005886">
    <property type="term" value="C:plasma membrane"/>
    <property type="evidence" value="ECO:0007669"/>
    <property type="project" value="TreeGrafter"/>
</dbReference>
<dbReference type="PANTHER" id="PTHR24093">
    <property type="entry name" value="CATION TRANSPORTING ATPASE"/>
    <property type="match status" value="1"/>
</dbReference>
<gene>
    <name evidence="16" type="primary">pma1</name>
    <name evidence="16" type="ORF">AK812_SmicGene8847</name>
</gene>
<dbReference type="Pfam" id="PF00122">
    <property type="entry name" value="E1-E2_ATPase"/>
    <property type="match status" value="1"/>
</dbReference>
<comment type="subcellular location">
    <subcellularLocation>
        <location evidence="1">Membrane</location>
        <topology evidence="1">Multi-pass membrane protein</topology>
    </subcellularLocation>
</comment>
<dbReference type="Pfam" id="PF13246">
    <property type="entry name" value="Cation_ATPase"/>
    <property type="match status" value="1"/>
</dbReference>
<reference evidence="16 17" key="1">
    <citation type="submission" date="2016-02" db="EMBL/GenBank/DDBJ databases">
        <title>Genome analysis of coral dinoflagellate symbionts highlights evolutionary adaptations to a symbiotic lifestyle.</title>
        <authorList>
            <person name="Aranda M."/>
            <person name="Li Y."/>
            <person name="Liew Y.J."/>
            <person name="Baumgarten S."/>
            <person name="Simakov O."/>
            <person name="Wilson M."/>
            <person name="Piel J."/>
            <person name="Ashoor H."/>
            <person name="Bougouffa S."/>
            <person name="Bajic V.B."/>
            <person name="Ryu T."/>
            <person name="Ravasi T."/>
            <person name="Bayer T."/>
            <person name="Micklem G."/>
            <person name="Kim H."/>
            <person name="Bhak J."/>
            <person name="Lajeunesse T.C."/>
            <person name="Voolstra C.R."/>
        </authorList>
    </citation>
    <scope>NUCLEOTIDE SEQUENCE [LARGE SCALE GENOMIC DNA]</scope>
    <source>
        <strain evidence="16 17">CCMP2467</strain>
    </source>
</reference>
<dbReference type="InterPro" id="IPR023298">
    <property type="entry name" value="ATPase_P-typ_TM_dom_sf"/>
</dbReference>
<dbReference type="Proteomes" id="UP000186817">
    <property type="component" value="Unassembled WGS sequence"/>
</dbReference>
<proteinExistence type="predicted"/>
<keyword evidence="6" id="KW-1278">Translocase</keyword>
<dbReference type="InterPro" id="IPR059000">
    <property type="entry name" value="ATPase_P-type_domA"/>
</dbReference>
<keyword evidence="4" id="KW-0067">ATP-binding</keyword>
<keyword evidence="10" id="KW-0406">Ion transport</keyword>
<evidence type="ECO:0000259" key="15">
    <source>
        <dbReference type="Pfam" id="PF00122"/>
    </source>
</evidence>
<keyword evidence="5" id="KW-0460">Magnesium</keyword>
<keyword evidence="10" id="KW-0739">Sodium transport</keyword>
<accession>A0A1Q9EJV5</accession>
<dbReference type="EC" id="7.2.2.3" evidence="11"/>
<evidence type="ECO:0000256" key="8">
    <source>
        <dbReference type="ARBA" id="ARBA00023053"/>
    </source>
</evidence>
<keyword evidence="9 14" id="KW-0472">Membrane</keyword>
<dbReference type="SUPFAM" id="SSF81665">
    <property type="entry name" value="Calcium ATPase, transmembrane domain M"/>
    <property type="match status" value="1"/>
</dbReference>
<keyword evidence="17" id="KW-1185">Reference proteome</keyword>
<dbReference type="GO" id="GO:0008554">
    <property type="term" value="F:P-type sodium transporter activity"/>
    <property type="evidence" value="ECO:0007669"/>
    <property type="project" value="UniProtKB-EC"/>
</dbReference>
<evidence type="ECO:0000256" key="7">
    <source>
        <dbReference type="ARBA" id="ARBA00022989"/>
    </source>
</evidence>
<dbReference type="OMA" id="RSEECAW"/>
<organism evidence="16 17">
    <name type="scientific">Symbiodinium microadriaticum</name>
    <name type="common">Dinoflagellate</name>
    <name type="synonym">Zooxanthella microadriatica</name>
    <dbReference type="NCBI Taxonomy" id="2951"/>
    <lineage>
        <taxon>Eukaryota</taxon>
        <taxon>Sar</taxon>
        <taxon>Alveolata</taxon>
        <taxon>Dinophyceae</taxon>
        <taxon>Suessiales</taxon>
        <taxon>Symbiodiniaceae</taxon>
        <taxon>Symbiodinium</taxon>
    </lineage>
</organism>
<dbReference type="GO" id="GO:0005388">
    <property type="term" value="F:P-type calcium transporter activity"/>
    <property type="evidence" value="ECO:0007669"/>
    <property type="project" value="TreeGrafter"/>
</dbReference>
<dbReference type="InterPro" id="IPR008250">
    <property type="entry name" value="ATPase_P-typ_transduc_dom_A_sf"/>
</dbReference>
<feature type="transmembrane region" description="Helical" evidence="14">
    <location>
        <begin position="163"/>
        <end position="186"/>
    </location>
</feature>
<dbReference type="Gene3D" id="1.20.1110.10">
    <property type="entry name" value="Calcium-transporting ATPase, transmembrane domain"/>
    <property type="match status" value="1"/>
</dbReference>
<dbReference type="InterPro" id="IPR023299">
    <property type="entry name" value="ATPase_P-typ_cyto_dom_N"/>
</dbReference>
<evidence type="ECO:0000256" key="12">
    <source>
        <dbReference type="ARBA" id="ARBA00049499"/>
    </source>
</evidence>
<keyword evidence="3" id="KW-0547">Nucleotide-binding</keyword>
<dbReference type="InterPro" id="IPR018303">
    <property type="entry name" value="ATPase_P-typ_P_site"/>
</dbReference>
<dbReference type="OrthoDB" id="116380at2759"/>
<keyword evidence="8" id="KW-0915">Sodium</keyword>
<dbReference type="FunFam" id="3.40.50.1000:FF:000001">
    <property type="entry name" value="Phospholipid-transporting ATPase IC"/>
    <property type="match status" value="1"/>
</dbReference>
<dbReference type="AlphaFoldDB" id="A0A1Q9EJV5"/>
<comment type="catalytic activity">
    <reaction evidence="12">
        <text>Na(+)(in) + ATP + H2O = Na(+)(out) + ADP + phosphate + H(+)</text>
        <dbReference type="Rhea" id="RHEA:14633"/>
        <dbReference type="ChEBI" id="CHEBI:15377"/>
        <dbReference type="ChEBI" id="CHEBI:15378"/>
        <dbReference type="ChEBI" id="CHEBI:29101"/>
        <dbReference type="ChEBI" id="CHEBI:30616"/>
        <dbReference type="ChEBI" id="CHEBI:43474"/>
        <dbReference type="ChEBI" id="CHEBI:456216"/>
        <dbReference type="EC" id="7.2.2.3"/>
    </reaction>
    <physiologicalReaction direction="left-to-right" evidence="12">
        <dbReference type="Rhea" id="RHEA:14634"/>
    </physiologicalReaction>
</comment>
<evidence type="ECO:0000256" key="4">
    <source>
        <dbReference type="ARBA" id="ARBA00022840"/>
    </source>
</evidence>
<evidence type="ECO:0000313" key="17">
    <source>
        <dbReference type="Proteomes" id="UP000186817"/>
    </source>
</evidence>
<dbReference type="SUPFAM" id="SSF81660">
    <property type="entry name" value="Metal cation-transporting ATPase, ATP-binding domain N"/>
    <property type="match status" value="1"/>
</dbReference>
<comment type="caution">
    <text evidence="16">The sequence shown here is derived from an EMBL/GenBank/DDBJ whole genome shotgun (WGS) entry which is preliminary data.</text>
</comment>
<evidence type="ECO:0000256" key="11">
    <source>
        <dbReference type="ARBA" id="ARBA00035029"/>
    </source>
</evidence>
<dbReference type="EMBL" id="LSRX01000133">
    <property type="protein sequence ID" value="OLQ07719.1"/>
    <property type="molecule type" value="Genomic_DNA"/>
</dbReference>
<evidence type="ECO:0000256" key="6">
    <source>
        <dbReference type="ARBA" id="ARBA00022967"/>
    </source>
</evidence>
<keyword evidence="10" id="KW-0813">Transport</keyword>
<dbReference type="NCBIfam" id="TIGR01494">
    <property type="entry name" value="ATPase_P-type"/>
    <property type="match status" value="1"/>
</dbReference>
<keyword evidence="7 14" id="KW-1133">Transmembrane helix</keyword>
<feature type="domain" description="P-type ATPase A" evidence="15">
    <location>
        <begin position="25"/>
        <end position="135"/>
    </location>
</feature>
<evidence type="ECO:0000256" key="14">
    <source>
        <dbReference type="SAM" id="Phobius"/>
    </source>
</evidence>
<evidence type="ECO:0000256" key="1">
    <source>
        <dbReference type="ARBA" id="ARBA00004141"/>
    </source>
</evidence>
<dbReference type="GO" id="GO:0016887">
    <property type="term" value="F:ATP hydrolysis activity"/>
    <property type="evidence" value="ECO:0007669"/>
    <property type="project" value="InterPro"/>
</dbReference>
<evidence type="ECO:0000256" key="3">
    <source>
        <dbReference type="ARBA" id="ARBA00022741"/>
    </source>
</evidence>
<evidence type="ECO:0000256" key="13">
    <source>
        <dbReference type="ARBA" id="ARBA00067200"/>
    </source>
</evidence>
<evidence type="ECO:0000313" key="16">
    <source>
        <dbReference type="EMBL" id="OLQ07719.1"/>
    </source>
</evidence>
<dbReference type="InterPro" id="IPR001757">
    <property type="entry name" value="P_typ_ATPase"/>
</dbReference>
<dbReference type="PROSITE" id="PS00154">
    <property type="entry name" value="ATPASE_E1_E2"/>
    <property type="match status" value="1"/>
</dbReference>
<sequence>MAAPEPESSAADLPAGNALDALAKLSQAEVSVLRDGKPVRLPTVEVVRGDVVVLETGDVVPADVRLLSTSDLKVDEKALTGEPEDVPKNTKIKEQTKLTPENMAFSGCPVASGRCTGVVVATGMDTRIGEIAQMMAKEDDDAGRCSCGSTSSKTPLQENVERLGARIGMAAIVMASAVFIAGVGIGTKDPEFPDSPSWMYMILVAVTLAVAGIPEGIPLCMTISLAIGCQEMVRKNVQVRKIAAVETLGSASVICSDKTGTLTQGKMTMTNMWSCGVGYNVTGQGFDPTIGHIEREGHPGTACHADLGVRSTLLAAVLCSDTGLLLATDPETGAQAWQYRGNSSEAPLVVAAQKAGVGGLAGQYPRLLNIPFSSARKMMLTVSDVSGRRELCENGLQLPEGTVALTVCKGAPNWVLESCSSVVGPGGEVFPLGQEERLRVSSVVDRYSDEVMITGDYLKTAVAIARRVEILQPEDSLLGSAVDCGALRPYAEEEYLPDDEMDALTSSVRVFARAKPADKLQIEY</sequence>
<dbReference type="Gene3D" id="2.70.150.10">
    <property type="entry name" value="Calcium-transporting ATPase, cytoplasmic transduction domain A"/>
    <property type="match status" value="1"/>
</dbReference>
<protein>
    <recommendedName>
        <fullName evidence="13">P-type sodium-transporting ATPase4</fullName>
        <ecNumber evidence="11">7.2.2.3</ecNumber>
    </recommendedName>
</protein>
<dbReference type="PANTHER" id="PTHR24093:SF506">
    <property type="entry name" value="CATION-TRANSPORTING ATPASE PMA1"/>
    <property type="match status" value="1"/>
</dbReference>
<evidence type="ECO:0000256" key="5">
    <source>
        <dbReference type="ARBA" id="ARBA00022842"/>
    </source>
</evidence>
<dbReference type="GO" id="GO:0005524">
    <property type="term" value="F:ATP binding"/>
    <property type="evidence" value="ECO:0007669"/>
    <property type="project" value="UniProtKB-KW"/>
</dbReference>
<dbReference type="SUPFAM" id="SSF81653">
    <property type="entry name" value="Calcium ATPase, transduction domain A"/>
    <property type="match status" value="1"/>
</dbReference>
<evidence type="ECO:0000256" key="10">
    <source>
        <dbReference type="ARBA" id="ARBA00023201"/>
    </source>
</evidence>
<keyword evidence="2 14" id="KW-0812">Transmembrane</keyword>
<feature type="transmembrane region" description="Helical" evidence="14">
    <location>
        <begin position="198"/>
        <end position="227"/>
    </location>
</feature>
<evidence type="ECO:0000256" key="2">
    <source>
        <dbReference type="ARBA" id="ARBA00022692"/>
    </source>
</evidence>
<dbReference type="PRINTS" id="PR00119">
    <property type="entry name" value="CATATPASE"/>
</dbReference>
<dbReference type="Gene3D" id="3.40.1110.10">
    <property type="entry name" value="Calcium-transporting ATPase, cytoplasmic domain N"/>
    <property type="match status" value="1"/>
</dbReference>
<name>A0A1Q9EJV5_SYMMI</name>